<comment type="similarity">
    <text evidence="2 16">Belongs to the class-I pyridine nucleotide-disulfide oxidoreductase family.</text>
</comment>
<evidence type="ECO:0000256" key="16">
    <source>
        <dbReference type="RuleBase" id="RU003692"/>
    </source>
</evidence>
<accession>E1T3I6</accession>
<evidence type="ECO:0000256" key="1">
    <source>
        <dbReference type="ARBA" id="ARBA00001938"/>
    </source>
</evidence>
<dbReference type="eggNOG" id="COG1249">
    <property type="taxonomic scope" value="Bacteria"/>
</dbReference>
<comment type="miscellaneous">
    <text evidence="16">The active site is a redox-active disulfide bond.</text>
</comment>
<keyword evidence="5 16" id="KW-0285">Flavoprotein</keyword>
<evidence type="ECO:0000256" key="14">
    <source>
        <dbReference type="PIRSR" id="PIRSR000350-3"/>
    </source>
</evidence>
<dbReference type="PRINTS" id="PR00411">
    <property type="entry name" value="PNDRDTASEI"/>
</dbReference>
<feature type="binding site" evidence="14">
    <location>
        <begin position="300"/>
        <end position="307"/>
    </location>
    <ligand>
        <name>NAD(+)</name>
        <dbReference type="ChEBI" id="CHEBI:57540"/>
    </ligand>
</feature>
<feature type="binding site" evidence="14">
    <location>
        <begin position="438"/>
        <end position="441"/>
    </location>
    <ligand>
        <name>FAD</name>
        <dbReference type="ChEBI" id="CHEBI:57692"/>
    </ligand>
</feature>
<dbReference type="PRINTS" id="PR00368">
    <property type="entry name" value="FADPNR"/>
</dbReference>
<dbReference type="GO" id="GO:0004148">
    <property type="term" value="F:dihydrolipoyl dehydrogenase (NADH) activity"/>
    <property type="evidence" value="ECO:0007669"/>
    <property type="project" value="UniProtKB-EC"/>
</dbReference>
<keyword evidence="9 14" id="KW-0520">NAD</keyword>
<dbReference type="PANTHER" id="PTHR22912">
    <property type="entry name" value="DISULFIDE OXIDOREDUCTASE"/>
    <property type="match status" value="1"/>
</dbReference>
<dbReference type="GO" id="GO:0050660">
    <property type="term" value="F:flavin adenine dinucleotide binding"/>
    <property type="evidence" value="ECO:0007669"/>
    <property type="project" value="InterPro"/>
</dbReference>
<protein>
    <recommendedName>
        <fullName evidence="4 16">Dihydrolipoyl dehydrogenase</fullName>
        <ecNumber evidence="3 16">1.8.1.4</ecNumber>
    </recommendedName>
</protein>
<evidence type="ECO:0000256" key="5">
    <source>
        <dbReference type="ARBA" id="ARBA00022630"/>
    </source>
</evidence>
<evidence type="ECO:0000256" key="9">
    <source>
        <dbReference type="ARBA" id="ARBA00023027"/>
    </source>
</evidence>
<organism evidence="18">
    <name type="scientific">Burkholderia sp. (strain CCGE1003)</name>
    <dbReference type="NCBI Taxonomy" id="640512"/>
    <lineage>
        <taxon>Bacteria</taxon>
        <taxon>Pseudomonadati</taxon>
        <taxon>Pseudomonadota</taxon>
        <taxon>Betaproteobacteria</taxon>
        <taxon>Burkholderiales</taxon>
        <taxon>Burkholderiaceae</taxon>
        <taxon>Burkholderia</taxon>
    </lineage>
</organism>
<dbReference type="InterPro" id="IPR004099">
    <property type="entry name" value="Pyr_nucl-diS_OxRdtase_dimer"/>
</dbReference>
<dbReference type="EMBL" id="CP002217">
    <property type="protein sequence ID" value="ADN57133.1"/>
    <property type="molecule type" value="Genomic_DNA"/>
</dbReference>
<dbReference type="KEGG" id="bgf:BC1003_1155"/>
<evidence type="ECO:0000256" key="4">
    <source>
        <dbReference type="ARBA" id="ARBA00016961"/>
    </source>
</evidence>
<dbReference type="InterPro" id="IPR016156">
    <property type="entry name" value="FAD/NAD-linked_Rdtase_dimer_sf"/>
</dbReference>
<dbReference type="InterPro" id="IPR023753">
    <property type="entry name" value="FAD/NAD-binding_dom"/>
</dbReference>
<feature type="disulfide bond" description="Redox-active" evidence="15">
    <location>
        <begin position="164"/>
        <end position="169"/>
    </location>
</feature>
<comment type="cofactor">
    <cofactor evidence="1">
        <name>(R)-lipoate</name>
        <dbReference type="ChEBI" id="CHEBI:83088"/>
    </cofactor>
</comment>
<feature type="binding site" evidence="14">
    <location>
        <position position="323"/>
    </location>
    <ligand>
        <name>NAD(+)</name>
        <dbReference type="ChEBI" id="CHEBI:57540"/>
    </ligand>
</feature>
<comment type="catalytic activity">
    <reaction evidence="12 16">
        <text>N(6)-[(R)-dihydrolipoyl]-L-lysyl-[protein] + NAD(+) = N(6)-[(R)-lipoyl]-L-lysyl-[protein] + NADH + H(+)</text>
        <dbReference type="Rhea" id="RHEA:15045"/>
        <dbReference type="Rhea" id="RHEA-COMP:10474"/>
        <dbReference type="Rhea" id="RHEA-COMP:10475"/>
        <dbReference type="ChEBI" id="CHEBI:15378"/>
        <dbReference type="ChEBI" id="CHEBI:57540"/>
        <dbReference type="ChEBI" id="CHEBI:57945"/>
        <dbReference type="ChEBI" id="CHEBI:83099"/>
        <dbReference type="ChEBI" id="CHEBI:83100"/>
        <dbReference type="EC" id="1.8.1.4"/>
    </reaction>
</comment>
<dbReference type="AlphaFoldDB" id="E1T3I6"/>
<dbReference type="GO" id="GO:0006103">
    <property type="term" value="P:2-oxoglutarate metabolic process"/>
    <property type="evidence" value="ECO:0007669"/>
    <property type="project" value="TreeGrafter"/>
</dbReference>
<evidence type="ECO:0000256" key="12">
    <source>
        <dbReference type="ARBA" id="ARBA00049187"/>
    </source>
</evidence>
<dbReference type="InterPro" id="IPR003016">
    <property type="entry name" value="2-oxoA_DH_lipoyl-BS"/>
</dbReference>
<keyword evidence="8 16" id="KW-0560">Oxidoreductase</keyword>
<dbReference type="STRING" id="640512.BC1003_1155"/>
<keyword evidence="6" id="KW-0450">Lipoyl</keyword>
<dbReference type="PROSITE" id="PS00189">
    <property type="entry name" value="LIPOYL"/>
    <property type="match status" value="1"/>
</dbReference>
<dbReference type="CDD" id="cd06849">
    <property type="entry name" value="lipoyl_domain"/>
    <property type="match status" value="1"/>
</dbReference>
<reference evidence="18" key="1">
    <citation type="submission" date="2010-09" db="EMBL/GenBank/DDBJ databases">
        <title>Complete sequence of chromosome1 of Burkholderia sp. CCGE1003.</title>
        <authorList>
            <consortium name="US DOE Joint Genome Institute"/>
            <person name="Lucas S."/>
            <person name="Copeland A."/>
            <person name="Lapidus A."/>
            <person name="Cheng J.-F."/>
            <person name="Bruce D."/>
            <person name="Goodwin L."/>
            <person name="Pitluck S."/>
            <person name="Daligault H."/>
            <person name="Davenport K."/>
            <person name="Detter J.C."/>
            <person name="Han C."/>
            <person name="Tapia R."/>
            <person name="Land M."/>
            <person name="Hauser L."/>
            <person name="Jeffries C."/>
            <person name="Kyrpides N."/>
            <person name="Ivanova N."/>
            <person name="Ovchinnikova G."/>
            <person name="Martinez-Romero E."/>
            <person name="Rogel M.A."/>
            <person name="Auchtung J."/>
            <person name="Tiedje J.M."/>
            <person name="Woyke T."/>
        </authorList>
    </citation>
    <scope>NUCLEOTIDE SEQUENCE</scope>
    <source>
        <strain evidence="18">CCGE1003</strain>
    </source>
</reference>
<dbReference type="InterPro" id="IPR001100">
    <property type="entry name" value="Pyr_nuc-diS_OxRdtase"/>
</dbReference>
<evidence type="ECO:0000256" key="13">
    <source>
        <dbReference type="PIRSR" id="PIRSR000350-2"/>
    </source>
</evidence>
<dbReference type="HOGENOM" id="CLU_016755_0_1_4"/>
<dbReference type="InterPro" id="IPR000089">
    <property type="entry name" value="Biotin_lipoyl"/>
</dbReference>
<dbReference type="PROSITE" id="PS50968">
    <property type="entry name" value="BIOTINYL_LIPOYL"/>
    <property type="match status" value="1"/>
</dbReference>
<feature type="binding site" evidence="14">
    <location>
        <position position="391"/>
    </location>
    <ligand>
        <name>NAD(+)</name>
        <dbReference type="ChEBI" id="CHEBI:57540"/>
    </ligand>
</feature>
<dbReference type="SUPFAM" id="SSF51230">
    <property type="entry name" value="Single hybrid motif"/>
    <property type="match status" value="1"/>
</dbReference>
<dbReference type="OrthoDB" id="178496at2"/>
<feature type="active site" description="Proton acceptor" evidence="13">
    <location>
        <position position="564"/>
    </location>
</feature>
<dbReference type="PANTHER" id="PTHR22912:SF160">
    <property type="entry name" value="DIHYDROLIPOYL DEHYDROGENASE"/>
    <property type="match status" value="1"/>
</dbReference>
<dbReference type="Pfam" id="PF02852">
    <property type="entry name" value="Pyr_redox_dim"/>
    <property type="match status" value="1"/>
</dbReference>
<evidence type="ECO:0000259" key="17">
    <source>
        <dbReference type="PROSITE" id="PS50968"/>
    </source>
</evidence>
<feature type="binding site" evidence="14">
    <location>
        <position position="236"/>
    </location>
    <ligand>
        <name>FAD</name>
        <dbReference type="ChEBI" id="CHEBI:57692"/>
    </ligand>
</feature>
<evidence type="ECO:0000256" key="3">
    <source>
        <dbReference type="ARBA" id="ARBA00012608"/>
    </source>
</evidence>
<evidence type="ECO:0000256" key="15">
    <source>
        <dbReference type="PIRSR" id="PIRSR000350-4"/>
    </source>
</evidence>
<comment type="cofactor">
    <cofactor evidence="14 16">
        <name>FAD</name>
        <dbReference type="ChEBI" id="CHEBI:57692"/>
    </cofactor>
    <text evidence="14 16">Binds 1 FAD per subunit.</text>
</comment>
<dbReference type="FunFam" id="2.40.50.100:FF:000009">
    <property type="entry name" value="Acetyltransferase component of pyruvate dehydrogenase complex"/>
    <property type="match status" value="1"/>
</dbReference>
<keyword evidence="7 14" id="KW-0274">FAD</keyword>
<gene>
    <name evidence="18" type="ordered locus">BC1003_1155</name>
</gene>
<name>E1T3I6_BURSG</name>
<dbReference type="PROSITE" id="PS00076">
    <property type="entry name" value="PYRIDINE_REDOX_1"/>
    <property type="match status" value="1"/>
</dbReference>
<dbReference type="EC" id="1.8.1.4" evidence="3 16"/>
<dbReference type="Pfam" id="PF00364">
    <property type="entry name" value="Biotin_lipoyl"/>
    <property type="match status" value="1"/>
</dbReference>
<evidence type="ECO:0000256" key="6">
    <source>
        <dbReference type="ARBA" id="ARBA00022823"/>
    </source>
</evidence>
<dbReference type="InterPro" id="IPR006258">
    <property type="entry name" value="Lipoamide_DH"/>
</dbReference>
<feature type="domain" description="Lipoyl-binding" evidence="17">
    <location>
        <begin position="3"/>
        <end position="77"/>
    </location>
</feature>
<feature type="binding site" evidence="14">
    <location>
        <position position="432"/>
    </location>
    <ligand>
        <name>FAD</name>
        <dbReference type="ChEBI" id="CHEBI:57692"/>
    </ligand>
</feature>
<evidence type="ECO:0000256" key="10">
    <source>
        <dbReference type="ARBA" id="ARBA00023157"/>
    </source>
</evidence>
<dbReference type="Gene3D" id="3.30.390.30">
    <property type="match status" value="1"/>
</dbReference>
<dbReference type="FunFam" id="3.30.390.30:FF:000001">
    <property type="entry name" value="Dihydrolipoyl dehydrogenase"/>
    <property type="match status" value="1"/>
</dbReference>
<evidence type="ECO:0000256" key="7">
    <source>
        <dbReference type="ARBA" id="ARBA00022827"/>
    </source>
</evidence>
<dbReference type="SUPFAM" id="SSF55424">
    <property type="entry name" value="FAD/NAD-linked reductases, dimerisation (C-terminal) domain"/>
    <property type="match status" value="1"/>
</dbReference>
<dbReference type="Pfam" id="PF07992">
    <property type="entry name" value="Pyr_redox_2"/>
    <property type="match status" value="1"/>
</dbReference>
<keyword evidence="14" id="KW-0547">Nucleotide-binding</keyword>
<sequence length="591" mass="61921">MSLVEVKVPDIGDFKDVDVIEVNIKPGDTIEQEQSLLTLESDKASMEVPSDTAGTVKEVRIKAGDKVSQGTVIALVETSGEASSAKEAPKAAAPAPAPAPAAAAAPRAAAPAPQAGSFSGSADIECDMLVLGSGPGGYSAAFRSADLGMKTVLVERYSTLGGVCLNVGCIPSKALLHTALVIDEAEALGSHGITFGKPQIDLDKLRDFKSGVVKKLTGGLAGMAKMRKVEVVTGTGAFVDPNHMEVQTEGGKKVVRFKQAIIAAGSEAVKLPFIPEDPRVVDSTGALELRQIPQRMLVIGGGIIGLEMATVYATLGAQIDVVEMLDGLMAGADRDLVKVWEKYNAKRFANVMLKTKTTAAEAREDGIYVSFEGEKAPAEPQRYDLVLVAVGRSPNGKKIGAEKAGVAVTDRGFIEVDKQMRTNVPHIFAIGDIVGQPMLAHKAVHEGHVAAEAAHGEKAYFDAIQIPSVAYTDPEVAWAGKTEDQLKAAGIKYGKAVFPWAASGRAIANGRDEGFTKLLFDEETHRVIGGGIVGLNAGDLISEVCLAVEMGADATDIGKTIHPHPTLGESIGMAAELYEGVCTDLPPQKKK</sequence>
<dbReference type="InterPro" id="IPR050151">
    <property type="entry name" value="Class-I_Pyr_Nuc-Dis_Oxidored"/>
</dbReference>
<dbReference type="SUPFAM" id="SSF51905">
    <property type="entry name" value="FAD/NAD(P)-binding domain"/>
    <property type="match status" value="1"/>
</dbReference>
<keyword evidence="10" id="KW-1015">Disulfide bond</keyword>
<dbReference type="InterPro" id="IPR012999">
    <property type="entry name" value="Pyr_OxRdtase_I_AS"/>
</dbReference>
<dbReference type="NCBIfam" id="TIGR01350">
    <property type="entry name" value="lipoamide_DH"/>
    <property type="match status" value="1"/>
</dbReference>
<keyword evidence="11 16" id="KW-0676">Redox-active center</keyword>
<evidence type="ECO:0000256" key="8">
    <source>
        <dbReference type="ARBA" id="ARBA00023002"/>
    </source>
</evidence>
<dbReference type="PIRSF" id="PIRSF000350">
    <property type="entry name" value="Mercury_reductase_MerA"/>
    <property type="match status" value="1"/>
</dbReference>
<evidence type="ECO:0000256" key="2">
    <source>
        <dbReference type="ARBA" id="ARBA00007532"/>
    </source>
</evidence>
<evidence type="ECO:0000256" key="11">
    <source>
        <dbReference type="ARBA" id="ARBA00023284"/>
    </source>
</evidence>
<evidence type="ECO:0000313" key="18">
    <source>
        <dbReference type="EMBL" id="ADN57133.1"/>
    </source>
</evidence>
<feature type="binding site" evidence="14">
    <location>
        <position position="173"/>
    </location>
    <ligand>
        <name>FAD</name>
        <dbReference type="ChEBI" id="CHEBI:57692"/>
    </ligand>
</feature>
<dbReference type="InterPro" id="IPR036188">
    <property type="entry name" value="FAD/NAD-bd_sf"/>
</dbReference>
<proteinExistence type="inferred from homology"/>
<dbReference type="Gene3D" id="2.40.50.100">
    <property type="match status" value="1"/>
</dbReference>
<dbReference type="InterPro" id="IPR011053">
    <property type="entry name" value="Single_hybrid_motif"/>
</dbReference>
<dbReference type="Gene3D" id="3.50.50.60">
    <property type="entry name" value="FAD/NAD(P)-binding domain"/>
    <property type="match status" value="2"/>
</dbReference>